<dbReference type="Pfam" id="PF11221">
    <property type="entry name" value="Med21"/>
    <property type="match status" value="1"/>
</dbReference>
<comment type="similarity">
    <text evidence="2 8">Belongs to the Mediator complex subunit 21 family.</text>
</comment>
<keyword evidence="9" id="KW-0175">Coiled coil</keyword>
<dbReference type="Proteomes" id="UP000189580">
    <property type="component" value="Chromosome c"/>
</dbReference>
<keyword evidence="7 8" id="KW-0539">Nucleus</keyword>
<dbReference type="InterPro" id="IPR021384">
    <property type="entry name" value="Mediator_Med21"/>
</dbReference>
<dbReference type="EMBL" id="CP014500">
    <property type="protein sequence ID" value="ANB10922.1"/>
    <property type="molecule type" value="Genomic_DNA"/>
</dbReference>
<keyword evidence="11" id="KW-1185">Reference proteome</keyword>
<dbReference type="GO" id="GO:0003712">
    <property type="term" value="F:transcription coregulator activity"/>
    <property type="evidence" value="ECO:0007669"/>
    <property type="project" value="TreeGrafter"/>
</dbReference>
<keyword evidence="6 8" id="KW-0804">Transcription</keyword>
<dbReference type="OrthoDB" id="526653at2759"/>
<dbReference type="GO" id="GO:0016592">
    <property type="term" value="C:mediator complex"/>
    <property type="evidence" value="ECO:0007669"/>
    <property type="project" value="UniProtKB-UniRule"/>
</dbReference>
<sequence length="86" mass="9908">MTELARDMILKSQQIEVLIDSLPGIGISEQEQMARVRSLEEELKQVNNEKADVLTEREELLKKCDELILEVAREKVNLEKSQSMHS</sequence>
<dbReference type="AlphaFoldDB" id="A0A167BWS0"/>
<name>A0A167BWS0_9ASCO</name>
<protein>
    <recommendedName>
        <fullName evidence="3 8">Mediator of RNA polymerase II transcription subunit 21</fullName>
    </recommendedName>
</protein>
<gene>
    <name evidence="10" type="ORF">AWJ20_3716</name>
</gene>
<evidence type="ECO:0000256" key="8">
    <source>
        <dbReference type="RuleBase" id="RU366036"/>
    </source>
</evidence>
<dbReference type="RefSeq" id="XP_018733399.1">
    <property type="nucleotide sequence ID" value="XM_018880739.1"/>
</dbReference>
<evidence type="ECO:0000256" key="2">
    <source>
        <dbReference type="ARBA" id="ARBA00005770"/>
    </source>
</evidence>
<evidence type="ECO:0000256" key="4">
    <source>
        <dbReference type="ARBA" id="ARBA00023015"/>
    </source>
</evidence>
<evidence type="ECO:0000256" key="7">
    <source>
        <dbReference type="ARBA" id="ARBA00023242"/>
    </source>
</evidence>
<keyword evidence="4 8" id="KW-0805">Transcription regulation</keyword>
<dbReference type="Gene3D" id="6.10.280.10">
    <property type="entry name" value="Mediator complex, subunit Med21"/>
    <property type="match status" value="1"/>
</dbReference>
<organism evidence="10 11">
    <name type="scientific">Sugiyamaella lignohabitans</name>
    <dbReference type="NCBI Taxonomy" id="796027"/>
    <lineage>
        <taxon>Eukaryota</taxon>
        <taxon>Fungi</taxon>
        <taxon>Dikarya</taxon>
        <taxon>Ascomycota</taxon>
        <taxon>Saccharomycotina</taxon>
        <taxon>Dipodascomycetes</taxon>
        <taxon>Dipodascales</taxon>
        <taxon>Trichomonascaceae</taxon>
        <taxon>Sugiyamaella</taxon>
    </lineage>
</organism>
<comment type="subunit">
    <text evidence="8">Component of the Mediator complex.</text>
</comment>
<feature type="coiled-coil region" evidence="9">
    <location>
        <begin position="29"/>
        <end position="77"/>
    </location>
</feature>
<evidence type="ECO:0000313" key="11">
    <source>
        <dbReference type="Proteomes" id="UP000189580"/>
    </source>
</evidence>
<reference evidence="10 11" key="1">
    <citation type="submission" date="2016-02" db="EMBL/GenBank/DDBJ databases">
        <title>Complete genome sequence and transcriptome regulation of the pentose utilising yeast Sugiyamaella lignohabitans.</title>
        <authorList>
            <person name="Bellasio M."/>
            <person name="Peymann A."/>
            <person name="Valli M."/>
            <person name="Sipitzky M."/>
            <person name="Graf A."/>
            <person name="Sauer M."/>
            <person name="Marx H."/>
            <person name="Mattanovich D."/>
        </authorList>
    </citation>
    <scope>NUCLEOTIDE SEQUENCE [LARGE SCALE GENOMIC DNA]</scope>
    <source>
        <strain evidence="10 11">CBS 10342</strain>
    </source>
</reference>
<evidence type="ECO:0000256" key="6">
    <source>
        <dbReference type="ARBA" id="ARBA00023163"/>
    </source>
</evidence>
<comment type="function">
    <text evidence="8">Component of the Mediator complex, a coactivator involved in the regulated transcription of nearly all RNA polymerase II-dependent genes. Mediator functions as a bridge to convey information from gene-specific regulatory proteins to the basal RNA polymerase II transcription machinery. Mediator is recruited to promoters by direct interactions with regulatory proteins and serves as a scaffold for the assembly of a functional preinitiation complex with RNA polymerase II and the general transcription factors.</text>
</comment>
<dbReference type="GeneID" id="30035768"/>
<dbReference type="InterPro" id="IPR037212">
    <property type="entry name" value="Med7/Med21-like"/>
</dbReference>
<proteinExistence type="inferred from homology"/>
<evidence type="ECO:0000256" key="9">
    <source>
        <dbReference type="SAM" id="Coils"/>
    </source>
</evidence>
<dbReference type="SUPFAM" id="SSF140718">
    <property type="entry name" value="Mediator hinge subcomplex-like"/>
    <property type="match status" value="1"/>
</dbReference>
<evidence type="ECO:0000256" key="1">
    <source>
        <dbReference type="ARBA" id="ARBA00004123"/>
    </source>
</evidence>
<comment type="subcellular location">
    <subcellularLocation>
        <location evidence="1 8">Nucleus</location>
    </subcellularLocation>
</comment>
<dbReference type="PANTHER" id="PTHR13381">
    <property type="entry name" value="RNA POLYMERASE II HOLOENZYME COMPONENT SRB7"/>
    <property type="match status" value="1"/>
</dbReference>
<evidence type="ECO:0000256" key="5">
    <source>
        <dbReference type="ARBA" id="ARBA00023159"/>
    </source>
</evidence>
<dbReference type="KEGG" id="slb:AWJ20_3716"/>
<keyword evidence="5 8" id="KW-0010">Activator</keyword>
<accession>A0A167BWS0</accession>
<dbReference type="GO" id="GO:0006357">
    <property type="term" value="P:regulation of transcription by RNA polymerase II"/>
    <property type="evidence" value="ECO:0007669"/>
    <property type="project" value="TreeGrafter"/>
</dbReference>
<dbReference type="PANTHER" id="PTHR13381:SF0">
    <property type="entry name" value="MEDIATOR OF RNA POLYMERASE II TRANSCRIPTION SUBUNIT 21"/>
    <property type="match status" value="1"/>
</dbReference>
<evidence type="ECO:0000313" key="10">
    <source>
        <dbReference type="EMBL" id="ANB10922.1"/>
    </source>
</evidence>
<evidence type="ECO:0000256" key="3">
    <source>
        <dbReference type="ARBA" id="ARBA00019691"/>
    </source>
</evidence>